<dbReference type="GO" id="GO:0006303">
    <property type="term" value="P:double-strand break repair via nonhomologous end joining"/>
    <property type="evidence" value="ECO:0007669"/>
    <property type="project" value="TreeGrafter"/>
</dbReference>
<gene>
    <name evidence="8" type="ORF">Rt10032_c03g1323</name>
</gene>
<evidence type="ECO:0000256" key="3">
    <source>
        <dbReference type="ARBA" id="ARBA00022741"/>
    </source>
</evidence>
<comment type="caution">
    <text evidence="8">The sequence shown here is derived from an EMBL/GenBank/DDBJ whole genome shotgun (WGS) entry which is preliminary data.</text>
</comment>
<dbReference type="Gene3D" id="2.40.50.140">
    <property type="entry name" value="Nucleic acid-binding proteins"/>
    <property type="match status" value="1"/>
</dbReference>
<dbReference type="Proteomes" id="UP000321518">
    <property type="component" value="Unassembled WGS sequence"/>
</dbReference>
<dbReference type="AlphaFoldDB" id="A0A511KBJ7"/>
<dbReference type="GO" id="GO:0032807">
    <property type="term" value="C:DNA ligase IV complex"/>
    <property type="evidence" value="ECO:0007669"/>
    <property type="project" value="TreeGrafter"/>
</dbReference>
<evidence type="ECO:0000259" key="7">
    <source>
        <dbReference type="PROSITE" id="PS50160"/>
    </source>
</evidence>
<reference evidence="8 9" key="1">
    <citation type="submission" date="2019-07" db="EMBL/GenBank/DDBJ databases">
        <title>Rhodotorula toruloides NBRC10032 genome sequencing.</title>
        <authorList>
            <person name="Shida Y."/>
            <person name="Takaku H."/>
            <person name="Ogasawara W."/>
            <person name="Mori K."/>
        </authorList>
    </citation>
    <scope>NUCLEOTIDE SEQUENCE [LARGE SCALE GENOMIC DNA]</scope>
    <source>
        <strain evidence="8 9">NBRC10032</strain>
    </source>
</reference>
<dbReference type="PROSITE" id="PS50160">
    <property type="entry name" value="DNA_LIGASE_A3"/>
    <property type="match status" value="1"/>
</dbReference>
<evidence type="ECO:0000256" key="5">
    <source>
        <dbReference type="ARBA" id="ARBA00023242"/>
    </source>
</evidence>
<name>A0A511KBJ7_RHOTO</name>
<dbReference type="GO" id="GO:0006297">
    <property type="term" value="P:nucleotide-excision repair, DNA gap filling"/>
    <property type="evidence" value="ECO:0007669"/>
    <property type="project" value="TreeGrafter"/>
</dbReference>
<dbReference type="InterPro" id="IPR012310">
    <property type="entry name" value="DNA_ligase_ATP-dep_cent"/>
</dbReference>
<feature type="region of interest" description="Disordered" evidence="6">
    <location>
        <begin position="429"/>
        <end position="478"/>
    </location>
</feature>
<dbReference type="EMBL" id="BJWK01000003">
    <property type="protein sequence ID" value="GEM07306.1"/>
    <property type="molecule type" value="Genomic_DNA"/>
</dbReference>
<dbReference type="InterPro" id="IPR029710">
    <property type="entry name" value="LIG4"/>
</dbReference>
<feature type="compositionally biased region" description="Polar residues" evidence="6">
    <location>
        <begin position="453"/>
        <end position="465"/>
    </location>
</feature>
<evidence type="ECO:0000256" key="2">
    <source>
        <dbReference type="ARBA" id="ARBA00022598"/>
    </source>
</evidence>
<feature type="compositionally biased region" description="Polar residues" evidence="6">
    <location>
        <begin position="845"/>
        <end position="857"/>
    </location>
</feature>
<evidence type="ECO:0000313" key="8">
    <source>
        <dbReference type="EMBL" id="GEM07306.1"/>
    </source>
</evidence>
<comment type="similarity">
    <text evidence="1">Belongs to the ATP-dependent DNA ligase family.</text>
</comment>
<dbReference type="InterPro" id="IPR012308">
    <property type="entry name" value="DNA_ligase_ATP-dep_N"/>
</dbReference>
<organism evidence="8 9">
    <name type="scientific">Rhodotorula toruloides</name>
    <name type="common">Yeast</name>
    <name type="synonym">Rhodosporidium toruloides</name>
    <dbReference type="NCBI Taxonomy" id="5286"/>
    <lineage>
        <taxon>Eukaryota</taxon>
        <taxon>Fungi</taxon>
        <taxon>Dikarya</taxon>
        <taxon>Basidiomycota</taxon>
        <taxon>Pucciniomycotina</taxon>
        <taxon>Microbotryomycetes</taxon>
        <taxon>Sporidiobolales</taxon>
        <taxon>Sporidiobolaceae</taxon>
        <taxon>Rhodotorula</taxon>
    </lineage>
</organism>
<protein>
    <submittedName>
        <fullName evidence="8">ATP dependent DNA ligase</fullName>
    </submittedName>
</protein>
<dbReference type="SUPFAM" id="SSF56091">
    <property type="entry name" value="DNA ligase/mRNA capping enzyme, catalytic domain"/>
    <property type="match status" value="1"/>
</dbReference>
<keyword evidence="5" id="KW-0539">Nucleus</keyword>
<evidence type="ECO:0000256" key="1">
    <source>
        <dbReference type="ARBA" id="ARBA00007572"/>
    </source>
</evidence>
<dbReference type="Gene3D" id="1.10.3260.10">
    <property type="entry name" value="DNA ligase, ATP-dependent, N-terminal domain"/>
    <property type="match status" value="1"/>
</dbReference>
<evidence type="ECO:0000256" key="6">
    <source>
        <dbReference type="SAM" id="MobiDB-lite"/>
    </source>
</evidence>
<accession>A0A511KBJ7</accession>
<feature type="compositionally biased region" description="Low complexity" evidence="6">
    <location>
        <begin position="466"/>
        <end position="477"/>
    </location>
</feature>
<dbReference type="InterPro" id="IPR036599">
    <property type="entry name" value="DNA_ligase_N_sf"/>
</dbReference>
<dbReference type="Gene3D" id="3.30.470.30">
    <property type="entry name" value="DNA ligase/mRNA capping enzyme"/>
    <property type="match status" value="1"/>
</dbReference>
<dbReference type="GO" id="GO:0003677">
    <property type="term" value="F:DNA binding"/>
    <property type="evidence" value="ECO:0007669"/>
    <property type="project" value="InterPro"/>
</dbReference>
<dbReference type="GO" id="GO:0005524">
    <property type="term" value="F:ATP binding"/>
    <property type="evidence" value="ECO:0007669"/>
    <property type="project" value="UniProtKB-KW"/>
</dbReference>
<feature type="compositionally biased region" description="Pro residues" evidence="6">
    <location>
        <begin position="894"/>
        <end position="903"/>
    </location>
</feature>
<keyword evidence="2 8" id="KW-0436">Ligase</keyword>
<feature type="region of interest" description="Disordered" evidence="6">
    <location>
        <begin position="843"/>
        <end position="934"/>
    </location>
</feature>
<dbReference type="Pfam" id="PF01068">
    <property type="entry name" value="DNA_ligase_A_M"/>
    <property type="match status" value="1"/>
</dbReference>
<dbReference type="GO" id="GO:0003910">
    <property type="term" value="F:DNA ligase (ATP) activity"/>
    <property type="evidence" value="ECO:0007669"/>
    <property type="project" value="InterPro"/>
</dbReference>
<evidence type="ECO:0000313" key="9">
    <source>
        <dbReference type="Proteomes" id="UP000321518"/>
    </source>
</evidence>
<dbReference type="PANTHER" id="PTHR45997:SF2">
    <property type="entry name" value="ATP DEPENDENT DNA LIGASE DOMAIN PROTEIN (AFU_ORTHOLOGUE AFUA_5G02430)"/>
    <property type="match status" value="1"/>
</dbReference>
<dbReference type="OrthoDB" id="7482721at2759"/>
<feature type="domain" description="ATP-dependent DNA ligase family profile" evidence="7">
    <location>
        <begin position="494"/>
        <end position="609"/>
    </location>
</feature>
<proteinExistence type="inferred from homology"/>
<dbReference type="PANTHER" id="PTHR45997">
    <property type="entry name" value="DNA LIGASE 4"/>
    <property type="match status" value="1"/>
</dbReference>
<keyword evidence="4" id="KW-0067">ATP-binding</keyword>
<evidence type="ECO:0000256" key="4">
    <source>
        <dbReference type="ARBA" id="ARBA00022840"/>
    </source>
</evidence>
<dbReference type="GO" id="GO:0006310">
    <property type="term" value="P:DNA recombination"/>
    <property type="evidence" value="ECO:0007669"/>
    <property type="project" value="InterPro"/>
</dbReference>
<dbReference type="Pfam" id="PF04675">
    <property type="entry name" value="DNA_ligase_A_N"/>
    <property type="match status" value="1"/>
</dbReference>
<sequence>MATPAPPPPSSLYGNPIAFSLFSSLVQRIGAVPAIRKGARRSIGPTTKQHRLLDAWIGAVKAEYGRDLPEGTIVLFFRLFFPDEGVRRRYDLRELLLGQALEGVYGARRGTFSSWNAQSDVGRASSTGCLGTEVQNWLERDEKHAKGKKELTLGRVDELLDELATLSSASAADVQALRIARRRPVKAILSDLLLSLSPSDAAVMVQIILRDLAPLLYPPPSSSADIALSSYCLTSYGFVGLADAMQVWHEGLPRLYRTVADLDWVSWTAELAIRHGTALPRSRPQIGLPIKVPETEKPSSCARATKHLDGLVAVETKYDGERLQIHVHLSLPPPQQIRIFSKSSRDSTETRRGLLPIIRASLGLPLDPVTQALHPQLYKRLLHVLSGTASACPPIPPTKLVIEGEMVPYHEGRRQIDEFWKLGFAKAGGDAPLDAQSAKWTTRRRAAEEDDSFTTGATPSPNKPMQQQSPGSAQAAGEGDALVGSNLHLMIVWFDVLVMDGESLLDQPYQARRARLESLVLPIEGFSMLADSVIVDFDYTEKAVSKLRDRFANIIASRCEGLMLKPLNSAYNDLRCGQRWVKLKKDFIPGAGDTMDVCVVGASWQRKRGRELLVPPSVYTTFFVGFRADDLRASLPNSRKRHYHILFSTSYGLSREQLAQVCFEAREGRPERFDFESAADGSAFKRVDRRKTLGPYAVYDAACCSFTFSLAEHLYSNTVRPAVIFRQPRVMELNGAGFQRTPGCPYYELRWPRIIKASRPDESGTPLSLADLQRVAHEATGTVSSSAAALVDQIWNAAKLDARKKESPEEEYEREVKMWVRKLERADGIMRDPVEPEEAVVELSKTVSSPLKRSTSVGGRIPPVKSDKARPATPAPAQPFPVADDGDTRSAGLKPPPATPPRPRGSVAMGRSVSSPCARSDAPSPPAQALCPPVATIDPEKLPLRRRTIAQAGVIVAEPSASSNNRKRRRLSSKFADKSARQLQSFASLPLSLYAVLSPHREAAQLDTSSRAWSLYPPLSPGTVVPAPRNPHLDLSNYIARATELLVAAGLASATDSATSKTGRDESLRQGVIFVSPGPTSEDFVRRLELDACRAKQVAGQKATVWVLKREALETRGGCDLGMGSDVLTVL</sequence>
<dbReference type="InterPro" id="IPR012340">
    <property type="entry name" value="NA-bd_OB-fold"/>
</dbReference>
<keyword evidence="3" id="KW-0547">Nucleotide-binding</keyword>